<comment type="caution">
    <text evidence="1">The sequence shown here is derived from an EMBL/GenBank/DDBJ whole genome shotgun (WGS) entry which is preliminary data.</text>
</comment>
<protein>
    <recommendedName>
        <fullName evidence="2">Winged helix-turn-helix domain-containing protein</fullName>
    </recommendedName>
</protein>
<accession>A0A0F9UXH6</accession>
<dbReference type="Pfam" id="PF13412">
    <property type="entry name" value="HTH_24"/>
    <property type="match status" value="1"/>
</dbReference>
<organism evidence="1">
    <name type="scientific">marine sediment metagenome</name>
    <dbReference type="NCBI Taxonomy" id="412755"/>
    <lineage>
        <taxon>unclassified sequences</taxon>
        <taxon>metagenomes</taxon>
        <taxon>ecological metagenomes</taxon>
    </lineage>
</organism>
<dbReference type="EMBL" id="LAZR01000767">
    <property type="protein sequence ID" value="KKN58308.1"/>
    <property type="molecule type" value="Genomic_DNA"/>
</dbReference>
<dbReference type="InterPro" id="IPR036388">
    <property type="entry name" value="WH-like_DNA-bd_sf"/>
</dbReference>
<proteinExistence type="predicted"/>
<evidence type="ECO:0008006" key="2">
    <source>
        <dbReference type="Google" id="ProtNLM"/>
    </source>
</evidence>
<evidence type="ECO:0000313" key="1">
    <source>
        <dbReference type="EMBL" id="KKN58308.1"/>
    </source>
</evidence>
<dbReference type="AlphaFoldDB" id="A0A0F9UXH6"/>
<dbReference type="InterPro" id="IPR036390">
    <property type="entry name" value="WH_DNA-bd_sf"/>
</dbReference>
<gene>
    <name evidence="1" type="ORF">LCGC14_0553330</name>
</gene>
<name>A0A0F9UXH6_9ZZZZ</name>
<reference evidence="1" key="1">
    <citation type="journal article" date="2015" name="Nature">
        <title>Complex archaea that bridge the gap between prokaryotes and eukaryotes.</title>
        <authorList>
            <person name="Spang A."/>
            <person name="Saw J.H."/>
            <person name="Jorgensen S.L."/>
            <person name="Zaremba-Niedzwiedzka K."/>
            <person name="Martijn J."/>
            <person name="Lind A.E."/>
            <person name="van Eijk R."/>
            <person name="Schleper C."/>
            <person name="Guy L."/>
            <person name="Ettema T.J."/>
        </authorList>
    </citation>
    <scope>NUCLEOTIDE SEQUENCE</scope>
</reference>
<dbReference type="SUPFAM" id="SSF46785">
    <property type="entry name" value="Winged helix' DNA-binding domain"/>
    <property type="match status" value="1"/>
</dbReference>
<dbReference type="Gene3D" id="1.10.10.10">
    <property type="entry name" value="Winged helix-like DNA-binding domain superfamily/Winged helix DNA-binding domain"/>
    <property type="match status" value="1"/>
</dbReference>
<sequence length="102" mass="12132">MLEIANQVRKKKAWENKMQIYEIIDKNTRKNKSGLTIYDLTKILNWSNGKVEHYIKKLLKEGYINNSDSTVNGRARKEYSSKSVKELIKWDKMKSKPDDYNF</sequence>